<reference evidence="4 5" key="1">
    <citation type="submission" date="2020-03" db="EMBL/GenBank/DDBJ databases">
        <authorList>
            <person name="Wang L."/>
            <person name="He N."/>
            <person name="Li Y."/>
            <person name="Fang Y."/>
            <person name="Zhang F."/>
        </authorList>
    </citation>
    <scope>NUCLEOTIDE SEQUENCE [LARGE SCALE GENOMIC DNA]</scope>
    <source>
        <strain evidence="4 5">36D10-4-7</strain>
    </source>
</reference>
<evidence type="ECO:0000256" key="1">
    <source>
        <dbReference type="ARBA" id="ARBA00008324"/>
    </source>
</evidence>
<keyword evidence="5" id="KW-1185">Reference proteome</keyword>
<dbReference type="InterPro" id="IPR029069">
    <property type="entry name" value="HotDog_dom_sf"/>
</dbReference>
<protein>
    <submittedName>
        <fullName evidence="4">Hotdog fold thioesterase</fullName>
    </submittedName>
</protein>
<evidence type="ECO:0000313" key="5">
    <source>
        <dbReference type="Proteomes" id="UP000732399"/>
    </source>
</evidence>
<comment type="caution">
    <text evidence="4">The sequence shown here is derived from an EMBL/GenBank/DDBJ whole genome shotgun (WGS) entry which is preliminary data.</text>
</comment>
<dbReference type="SUPFAM" id="SSF54637">
    <property type="entry name" value="Thioesterase/thiol ester dehydrase-isomerase"/>
    <property type="match status" value="1"/>
</dbReference>
<evidence type="ECO:0000259" key="3">
    <source>
        <dbReference type="Pfam" id="PF03061"/>
    </source>
</evidence>
<accession>A0ABX1CND2</accession>
<name>A0ABX1CND2_9SPHN</name>
<dbReference type="PANTHER" id="PTHR43240">
    <property type="entry name" value="1,4-DIHYDROXY-2-NAPHTHOYL-COA THIOESTERASE 1"/>
    <property type="match status" value="1"/>
</dbReference>
<dbReference type="Proteomes" id="UP000732399">
    <property type="component" value="Unassembled WGS sequence"/>
</dbReference>
<dbReference type="RefSeq" id="WP_168134242.1">
    <property type="nucleotide sequence ID" value="NZ_JAAVJH010000004.1"/>
</dbReference>
<dbReference type="NCBIfam" id="TIGR00369">
    <property type="entry name" value="unchar_dom_1"/>
    <property type="match status" value="1"/>
</dbReference>
<dbReference type="PANTHER" id="PTHR43240:SF5">
    <property type="entry name" value="1,4-DIHYDROXY-2-NAPHTHOYL-COA THIOESTERASE 1"/>
    <property type="match status" value="1"/>
</dbReference>
<dbReference type="InterPro" id="IPR003736">
    <property type="entry name" value="PAAI_dom"/>
</dbReference>
<dbReference type="Gene3D" id="3.10.129.10">
    <property type="entry name" value="Hotdog Thioesterase"/>
    <property type="match status" value="1"/>
</dbReference>
<dbReference type="EMBL" id="JAAVJH010000004">
    <property type="protein sequence ID" value="NJR78721.1"/>
    <property type="molecule type" value="Genomic_DNA"/>
</dbReference>
<evidence type="ECO:0000256" key="2">
    <source>
        <dbReference type="ARBA" id="ARBA00022801"/>
    </source>
</evidence>
<evidence type="ECO:0000313" key="4">
    <source>
        <dbReference type="EMBL" id="NJR78721.1"/>
    </source>
</evidence>
<keyword evidence="2" id="KW-0378">Hydrolase</keyword>
<organism evidence="4 5">
    <name type="scientific">Sphingomonas corticis</name>
    <dbReference type="NCBI Taxonomy" id="2722791"/>
    <lineage>
        <taxon>Bacteria</taxon>
        <taxon>Pseudomonadati</taxon>
        <taxon>Pseudomonadota</taxon>
        <taxon>Alphaproteobacteria</taxon>
        <taxon>Sphingomonadales</taxon>
        <taxon>Sphingomonadaceae</taxon>
        <taxon>Sphingomonas</taxon>
    </lineage>
</organism>
<comment type="similarity">
    <text evidence="1">Belongs to the thioesterase PaaI family.</text>
</comment>
<sequence>MIWFGDTLPDLARANAFGEGSMPGFLGIEFVEAGEDWLRARMPVTERTKQPYGRLHGGASVALAETVGSVAGAMTVDPAKFAAVGLEINANHVRPAGDGFVYATARPEARGRTTQVWSIRIEDEAGKLVCISRFTLAIIAVDRGAVG</sequence>
<dbReference type="Pfam" id="PF03061">
    <property type="entry name" value="4HBT"/>
    <property type="match status" value="1"/>
</dbReference>
<feature type="domain" description="Thioesterase" evidence="3">
    <location>
        <begin position="52"/>
        <end position="130"/>
    </location>
</feature>
<gene>
    <name evidence="4" type="ORF">HBH26_08990</name>
</gene>
<dbReference type="CDD" id="cd03443">
    <property type="entry name" value="PaaI_thioesterase"/>
    <property type="match status" value="1"/>
</dbReference>
<proteinExistence type="inferred from homology"/>
<dbReference type="InterPro" id="IPR006683">
    <property type="entry name" value="Thioestr_dom"/>
</dbReference>